<name>A0A507CS70_9FUNG</name>
<dbReference type="AlphaFoldDB" id="A0A507CS70"/>
<feature type="compositionally biased region" description="Polar residues" evidence="2">
    <location>
        <begin position="30"/>
        <end position="49"/>
    </location>
</feature>
<evidence type="ECO:0000313" key="4">
    <source>
        <dbReference type="Proteomes" id="UP000317494"/>
    </source>
</evidence>
<feature type="region of interest" description="Disordered" evidence="2">
    <location>
        <begin position="1"/>
        <end position="50"/>
    </location>
</feature>
<dbReference type="InterPro" id="IPR036322">
    <property type="entry name" value="WD40_repeat_dom_sf"/>
</dbReference>
<sequence length="792" mass="86413">MSKNKPRPSIPRKSPHRITPTHAIRGRHPSSPTRKQPNPANQSTIQTAASYDYEDDFEAPPMLVNYADYEDDFESYEHDSRDMDGPPEPAGPVWTVPARTHPSSRHDKKQLLPRQFPALDVGMDTAEPEYKEDFEKVPQPAPPLVPPPLNGKRDHRTVPESTGAVQAPEKVRTMSIGDAHVAICEPPRPSTSLKKLLLQRAKDLRGFVDLDFASFDLLDLPPMNEYHVYLKSFATMNANPVGIQTNQDGLEQEVQTDDWLVEDKWSQAPCWLDTVQVGPASSPWLSTSSLNGKRVRGTSRRGSQTISGKSDAILHPARLDRFLQKATILMEKLLDESFPEGTSNSVFSETSALECCIGVARFADPNLFHVRRVQELSVFGTDSQILVSAWSLPGKKSPSAWLSDKGVLCLWRVTNPHIPYKILTCESYPTATALLSAKPHIIVAGTQDGGVVLWDLHSASTSDSSATMDTTSVASIVVQGHEISVLEPLFSSYGLHEPDYPHADTIVAIFVVEKDHGVHHGAAGQTLASQTTKIISIDASGHACSWLLIELGEPATAASACLEAGMRIGSRVKLIQSVGGFRIRPSPRFVRDTSFVQVTSAAFIPPRCPDRMLIGTHTGHVLHLTGFGDAASPRQYTRADHMAGDAVTCIAVHPYLSRLFLVGYQSGSMALFRHSGTRSLTSWPSESLSLAGIKSIVWSNHRPSVFFVLEAAGAVSVWDLSESDVCPYFTLGGGSSTDDVIRAIAVNGRHSSKSVLYTVHRDGRVEGHALEEGLSEAGIDESCAFESYVNSL</sequence>
<organism evidence="3 4">
    <name type="scientific">Synchytrium endobioticum</name>
    <dbReference type="NCBI Taxonomy" id="286115"/>
    <lineage>
        <taxon>Eukaryota</taxon>
        <taxon>Fungi</taxon>
        <taxon>Fungi incertae sedis</taxon>
        <taxon>Chytridiomycota</taxon>
        <taxon>Chytridiomycota incertae sedis</taxon>
        <taxon>Chytridiomycetes</taxon>
        <taxon>Synchytriales</taxon>
        <taxon>Synchytriaceae</taxon>
        <taxon>Synchytrium</taxon>
    </lineage>
</organism>
<evidence type="ECO:0000256" key="1">
    <source>
        <dbReference type="PROSITE-ProRule" id="PRU00221"/>
    </source>
</evidence>
<dbReference type="SUPFAM" id="SSF50978">
    <property type="entry name" value="WD40 repeat-like"/>
    <property type="match status" value="1"/>
</dbReference>
<gene>
    <name evidence="3" type="ORF">SeMB42_g05354</name>
</gene>
<dbReference type="Gene3D" id="2.130.10.10">
    <property type="entry name" value="YVTN repeat-like/Quinoprotein amine dehydrogenase"/>
    <property type="match status" value="2"/>
</dbReference>
<dbReference type="GO" id="GO:0042073">
    <property type="term" value="P:intraciliary transport"/>
    <property type="evidence" value="ECO:0007669"/>
    <property type="project" value="InterPro"/>
</dbReference>
<keyword evidence="4" id="KW-1185">Reference proteome</keyword>
<dbReference type="EMBL" id="QEAN01000252">
    <property type="protein sequence ID" value="TPX41900.1"/>
    <property type="molecule type" value="Genomic_DNA"/>
</dbReference>
<feature type="region of interest" description="Disordered" evidence="2">
    <location>
        <begin position="288"/>
        <end position="307"/>
    </location>
</feature>
<dbReference type="VEuPathDB" id="FungiDB:SeMB42_g05354"/>
<dbReference type="STRING" id="286115.A0A507CS70"/>
<dbReference type="InterPro" id="IPR001680">
    <property type="entry name" value="WD40_rpt"/>
</dbReference>
<evidence type="ECO:0000313" key="3">
    <source>
        <dbReference type="EMBL" id="TPX41900.1"/>
    </source>
</evidence>
<dbReference type="PANTHER" id="PTHR16022">
    <property type="entry name" value="WD REPEAT DOMAIN 60"/>
    <property type="match status" value="1"/>
</dbReference>
<dbReference type="PANTHER" id="PTHR16022:SF0">
    <property type="entry name" value="CYTOPLASMIC DYNEIN 2 INTERMEDIATE CHAIN 1"/>
    <property type="match status" value="1"/>
</dbReference>
<dbReference type="GO" id="GO:0005929">
    <property type="term" value="C:cilium"/>
    <property type="evidence" value="ECO:0007669"/>
    <property type="project" value="GOC"/>
</dbReference>
<feature type="repeat" description="WD" evidence="1">
    <location>
        <begin position="442"/>
        <end position="464"/>
    </location>
</feature>
<reference evidence="3 4" key="1">
    <citation type="journal article" date="2019" name="Sci. Rep.">
        <title>Comparative genomics of chytrid fungi reveal insights into the obligate biotrophic and pathogenic lifestyle of Synchytrium endobioticum.</title>
        <authorList>
            <person name="van de Vossenberg B.T.L.H."/>
            <person name="Warris S."/>
            <person name="Nguyen H.D.T."/>
            <person name="van Gent-Pelzer M.P.E."/>
            <person name="Joly D.L."/>
            <person name="van de Geest H.C."/>
            <person name="Bonants P.J.M."/>
            <person name="Smith D.S."/>
            <person name="Levesque C.A."/>
            <person name="van der Lee T.A.J."/>
        </authorList>
    </citation>
    <scope>NUCLEOTIDE SEQUENCE [LARGE SCALE GENOMIC DNA]</scope>
    <source>
        <strain evidence="3 4">MB42</strain>
    </source>
</reference>
<dbReference type="Proteomes" id="UP000317494">
    <property type="component" value="Unassembled WGS sequence"/>
</dbReference>
<dbReference type="GO" id="GO:0005868">
    <property type="term" value="C:cytoplasmic dynein complex"/>
    <property type="evidence" value="ECO:0007669"/>
    <property type="project" value="InterPro"/>
</dbReference>
<dbReference type="GO" id="GO:0045504">
    <property type="term" value="F:dynein heavy chain binding"/>
    <property type="evidence" value="ECO:0007669"/>
    <property type="project" value="InterPro"/>
</dbReference>
<keyword evidence="1" id="KW-0853">WD repeat</keyword>
<protein>
    <submittedName>
        <fullName evidence="3">Uncharacterized protein</fullName>
    </submittedName>
</protein>
<evidence type="ECO:0000256" key="2">
    <source>
        <dbReference type="SAM" id="MobiDB-lite"/>
    </source>
</evidence>
<dbReference type="InterPro" id="IPR015943">
    <property type="entry name" value="WD40/YVTN_repeat-like_dom_sf"/>
</dbReference>
<comment type="caution">
    <text evidence="3">The sequence shown here is derived from an EMBL/GenBank/DDBJ whole genome shotgun (WGS) entry which is preliminary data.</text>
</comment>
<dbReference type="GO" id="GO:0045503">
    <property type="term" value="F:dynein light chain binding"/>
    <property type="evidence" value="ECO:0007669"/>
    <property type="project" value="InterPro"/>
</dbReference>
<proteinExistence type="predicted"/>
<dbReference type="PROSITE" id="PS50082">
    <property type="entry name" value="WD_REPEATS_2"/>
    <property type="match status" value="1"/>
</dbReference>
<dbReference type="InterPro" id="IPR042505">
    <property type="entry name" value="DYNC2I1"/>
</dbReference>
<accession>A0A507CS70</accession>